<dbReference type="Proteomes" id="UP001596002">
    <property type="component" value="Unassembled WGS sequence"/>
</dbReference>
<sequence>MGALLGMMATLFRWAGAFRGLWAFVVPFWGMVRGWMGRRSAAALS</sequence>
<accession>A0ABV9PYE1</accession>
<proteinExistence type="predicted"/>
<feature type="transmembrane region" description="Helical" evidence="1">
    <location>
        <begin position="12"/>
        <end position="32"/>
    </location>
</feature>
<keyword evidence="1" id="KW-0472">Membrane</keyword>
<evidence type="ECO:0000313" key="2">
    <source>
        <dbReference type="EMBL" id="MFC4767296.1"/>
    </source>
</evidence>
<name>A0ABV9PYE1_9BACL</name>
<evidence type="ECO:0000256" key="1">
    <source>
        <dbReference type="SAM" id="Phobius"/>
    </source>
</evidence>
<reference evidence="3" key="1">
    <citation type="journal article" date="2019" name="Int. J. Syst. Evol. Microbiol.">
        <title>The Global Catalogue of Microorganisms (GCM) 10K type strain sequencing project: providing services to taxonomists for standard genome sequencing and annotation.</title>
        <authorList>
            <consortium name="The Broad Institute Genomics Platform"/>
            <consortium name="The Broad Institute Genome Sequencing Center for Infectious Disease"/>
            <person name="Wu L."/>
            <person name="Ma J."/>
        </authorList>
    </citation>
    <scope>NUCLEOTIDE SEQUENCE [LARGE SCALE GENOMIC DNA]</scope>
    <source>
        <strain evidence="3">WYCCWR 12678</strain>
    </source>
</reference>
<protein>
    <submittedName>
        <fullName evidence="2">Uncharacterized protein</fullName>
    </submittedName>
</protein>
<gene>
    <name evidence="2" type="ORF">ACFO8Q_07960</name>
</gene>
<keyword evidence="3" id="KW-1185">Reference proteome</keyword>
<dbReference type="EMBL" id="JBHSHC010000052">
    <property type="protein sequence ID" value="MFC4767296.1"/>
    <property type="molecule type" value="Genomic_DNA"/>
</dbReference>
<keyword evidence="1" id="KW-1133">Transmembrane helix</keyword>
<organism evidence="2 3">
    <name type="scientific">Effusibacillus consociatus</name>
    <dbReference type="NCBI Taxonomy" id="1117041"/>
    <lineage>
        <taxon>Bacteria</taxon>
        <taxon>Bacillati</taxon>
        <taxon>Bacillota</taxon>
        <taxon>Bacilli</taxon>
        <taxon>Bacillales</taxon>
        <taxon>Alicyclobacillaceae</taxon>
        <taxon>Effusibacillus</taxon>
    </lineage>
</organism>
<dbReference type="RefSeq" id="WP_380025215.1">
    <property type="nucleotide sequence ID" value="NZ_JBHSHC010000052.1"/>
</dbReference>
<comment type="caution">
    <text evidence="2">The sequence shown here is derived from an EMBL/GenBank/DDBJ whole genome shotgun (WGS) entry which is preliminary data.</text>
</comment>
<evidence type="ECO:0000313" key="3">
    <source>
        <dbReference type="Proteomes" id="UP001596002"/>
    </source>
</evidence>
<keyword evidence="1" id="KW-0812">Transmembrane</keyword>